<dbReference type="Pfam" id="PF04228">
    <property type="entry name" value="Zn_peptidase"/>
    <property type="match status" value="1"/>
</dbReference>
<keyword evidence="3 6" id="KW-1133">Transmembrane helix</keyword>
<evidence type="ECO:0000256" key="1">
    <source>
        <dbReference type="ARBA" id="ARBA00004167"/>
    </source>
</evidence>
<evidence type="ECO:0000256" key="3">
    <source>
        <dbReference type="ARBA" id="ARBA00022989"/>
    </source>
</evidence>
<name>A0A239A4G7_9PSEU</name>
<evidence type="ECO:0000313" key="8">
    <source>
        <dbReference type="Proteomes" id="UP000198348"/>
    </source>
</evidence>
<dbReference type="EMBL" id="FZNW01000030">
    <property type="protein sequence ID" value="SNR90525.1"/>
    <property type="molecule type" value="Genomic_DNA"/>
</dbReference>
<keyword evidence="2 6" id="KW-0812">Transmembrane</keyword>
<dbReference type="InterPro" id="IPR007343">
    <property type="entry name" value="Uncharacterised_pept_Zn_put"/>
</dbReference>
<proteinExistence type="predicted"/>
<keyword evidence="8" id="KW-1185">Reference proteome</keyword>
<sequence>MTTPRRGTAGDPDTGKPDVSTGTRGWPFGHRAALSACVVLMIAGLVVVAVTGGSEEPVPGDPRAAEPPSVAEPPPSSPGQGAAGSADTSAEPVLALDDHPLLQDEQVGLPNLECYLPEWRSTQEAAEEFFRAATACLDEAWEPVLQAHDLPFQSPELIFPTGSEFDSECGTISVGVQTAAYYCEGELFLPFEGLQTQQYGNNPGVYLALLAHEYGHHVQDLAGIMEAAWDEIYREGRNTSAGQELHRRMELQAQCFSGMFLGSHVERGTVTRDAYDNAWSDQATRGDDTSGGRDHGSNENYATWWRTGAQDNRIAECNTFTATSESVR</sequence>
<evidence type="ECO:0000313" key="7">
    <source>
        <dbReference type="EMBL" id="SNR90525.1"/>
    </source>
</evidence>
<evidence type="ECO:0008006" key="9">
    <source>
        <dbReference type="Google" id="ProtNLM"/>
    </source>
</evidence>
<feature type="region of interest" description="Disordered" evidence="5">
    <location>
        <begin position="1"/>
        <end position="23"/>
    </location>
</feature>
<evidence type="ECO:0000256" key="6">
    <source>
        <dbReference type="SAM" id="Phobius"/>
    </source>
</evidence>
<dbReference type="RefSeq" id="WP_089303311.1">
    <property type="nucleotide sequence ID" value="NZ_FZNW01000030.1"/>
</dbReference>
<dbReference type="OrthoDB" id="7950418at2"/>
<gene>
    <name evidence="7" type="ORF">SAMN06265360_13026</name>
</gene>
<evidence type="ECO:0000256" key="5">
    <source>
        <dbReference type="SAM" id="MobiDB-lite"/>
    </source>
</evidence>
<feature type="region of interest" description="Disordered" evidence="5">
    <location>
        <begin position="54"/>
        <end position="89"/>
    </location>
</feature>
<evidence type="ECO:0000256" key="4">
    <source>
        <dbReference type="ARBA" id="ARBA00023136"/>
    </source>
</evidence>
<accession>A0A239A4G7</accession>
<dbReference type="PANTHER" id="PTHR30168">
    <property type="entry name" value="PUTATIVE MEMBRANE PROTEIN YPFJ"/>
    <property type="match status" value="1"/>
</dbReference>
<organism evidence="7 8">
    <name type="scientific">Haloechinothrix alba</name>
    <dbReference type="NCBI Taxonomy" id="664784"/>
    <lineage>
        <taxon>Bacteria</taxon>
        <taxon>Bacillati</taxon>
        <taxon>Actinomycetota</taxon>
        <taxon>Actinomycetes</taxon>
        <taxon>Pseudonocardiales</taxon>
        <taxon>Pseudonocardiaceae</taxon>
        <taxon>Haloechinothrix</taxon>
    </lineage>
</organism>
<feature type="transmembrane region" description="Helical" evidence="6">
    <location>
        <begin position="32"/>
        <end position="53"/>
    </location>
</feature>
<protein>
    <recommendedName>
        <fullName evidence="9">Neutral zinc metallopeptidase</fullName>
    </recommendedName>
</protein>
<comment type="subcellular location">
    <subcellularLocation>
        <location evidence="1">Membrane</location>
        <topology evidence="1">Single-pass membrane protein</topology>
    </subcellularLocation>
</comment>
<reference evidence="8" key="1">
    <citation type="submission" date="2017-06" db="EMBL/GenBank/DDBJ databases">
        <authorList>
            <person name="Varghese N."/>
            <person name="Submissions S."/>
        </authorList>
    </citation>
    <scope>NUCLEOTIDE SEQUENCE [LARGE SCALE GENOMIC DNA]</scope>
    <source>
        <strain evidence="8">DSM 45207</strain>
    </source>
</reference>
<dbReference type="AlphaFoldDB" id="A0A239A4G7"/>
<dbReference type="GO" id="GO:0016020">
    <property type="term" value="C:membrane"/>
    <property type="evidence" value="ECO:0007669"/>
    <property type="project" value="UniProtKB-SubCell"/>
</dbReference>
<dbReference type="PANTHER" id="PTHR30168:SF0">
    <property type="entry name" value="INNER MEMBRANE PROTEIN"/>
    <property type="match status" value="1"/>
</dbReference>
<evidence type="ECO:0000256" key="2">
    <source>
        <dbReference type="ARBA" id="ARBA00022692"/>
    </source>
</evidence>
<dbReference type="Proteomes" id="UP000198348">
    <property type="component" value="Unassembled WGS sequence"/>
</dbReference>
<keyword evidence="4 6" id="KW-0472">Membrane</keyword>